<dbReference type="Proteomes" id="UP000664369">
    <property type="component" value="Unassembled WGS sequence"/>
</dbReference>
<evidence type="ECO:0000313" key="4">
    <source>
        <dbReference type="Proteomes" id="UP000664369"/>
    </source>
</evidence>
<proteinExistence type="predicted"/>
<feature type="domain" description="DUF4440" evidence="2">
    <location>
        <begin position="26"/>
        <end position="137"/>
    </location>
</feature>
<keyword evidence="1" id="KW-0732">Signal</keyword>
<feature type="chain" id="PRO_5046385495" evidence="1">
    <location>
        <begin position="23"/>
        <end position="151"/>
    </location>
</feature>
<dbReference type="EMBL" id="JAGETZ010000003">
    <property type="protein sequence ID" value="MBO2009016.1"/>
    <property type="molecule type" value="Genomic_DNA"/>
</dbReference>
<dbReference type="SUPFAM" id="SSF54427">
    <property type="entry name" value="NTF2-like"/>
    <property type="match status" value="1"/>
</dbReference>
<evidence type="ECO:0000256" key="1">
    <source>
        <dbReference type="SAM" id="SignalP"/>
    </source>
</evidence>
<dbReference type="Pfam" id="PF14534">
    <property type="entry name" value="DUF4440"/>
    <property type="match status" value="1"/>
</dbReference>
<evidence type="ECO:0000313" key="3">
    <source>
        <dbReference type="EMBL" id="MBO2009016.1"/>
    </source>
</evidence>
<feature type="signal peptide" evidence="1">
    <location>
        <begin position="1"/>
        <end position="22"/>
    </location>
</feature>
<comment type="caution">
    <text evidence="3">The sequence shown here is derived from an EMBL/GenBank/DDBJ whole genome shotgun (WGS) entry which is preliminary data.</text>
</comment>
<reference evidence="3 4" key="1">
    <citation type="submission" date="2021-03" db="EMBL/GenBank/DDBJ databases">
        <authorList>
            <person name="Kim M.K."/>
        </authorList>
    </citation>
    <scope>NUCLEOTIDE SEQUENCE [LARGE SCALE GENOMIC DNA]</scope>
    <source>
        <strain evidence="3 4">BT442</strain>
    </source>
</reference>
<dbReference type="InterPro" id="IPR032710">
    <property type="entry name" value="NTF2-like_dom_sf"/>
</dbReference>
<gene>
    <name evidence="3" type="ORF">J4E00_08125</name>
</gene>
<dbReference type="RefSeq" id="WP_208174642.1">
    <property type="nucleotide sequence ID" value="NZ_JAGETZ010000003.1"/>
</dbReference>
<name>A0ABS3QCT6_9BACT</name>
<accession>A0ABS3QCT6</accession>
<dbReference type="InterPro" id="IPR027843">
    <property type="entry name" value="DUF4440"/>
</dbReference>
<evidence type="ECO:0000259" key="2">
    <source>
        <dbReference type="Pfam" id="PF14534"/>
    </source>
</evidence>
<sequence>MKSLFCSLVVAVALSACSKAEEAVNVQKLDQDFISAWNSRDSGKITGMMADDVAFVQGNAHWKGKDEVGQKWVSATIATISNLKTSVSSTGTDAASAYEAGTFSVDVAPSGPGQPAGFGEGNYIFLWKKAADNTWKLSYAQLEDLPVQRRN</sequence>
<organism evidence="3 4">
    <name type="scientific">Hymenobacter negativus</name>
    <dbReference type="NCBI Taxonomy" id="2795026"/>
    <lineage>
        <taxon>Bacteria</taxon>
        <taxon>Pseudomonadati</taxon>
        <taxon>Bacteroidota</taxon>
        <taxon>Cytophagia</taxon>
        <taxon>Cytophagales</taxon>
        <taxon>Hymenobacteraceae</taxon>
        <taxon>Hymenobacter</taxon>
    </lineage>
</organism>
<protein>
    <submittedName>
        <fullName evidence="3">Nuclear transport factor 2 family protein</fullName>
    </submittedName>
</protein>
<dbReference type="Gene3D" id="3.10.450.50">
    <property type="match status" value="1"/>
</dbReference>
<keyword evidence="4" id="KW-1185">Reference proteome</keyword>
<dbReference type="PROSITE" id="PS51257">
    <property type="entry name" value="PROKAR_LIPOPROTEIN"/>
    <property type="match status" value="1"/>
</dbReference>